<dbReference type="EMBL" id="CP000504">
    <property type="protein sequence ID" value="ABL89055.1"/>
    <property type="molecule type" value="Genomic_DNA"/>
</dbReference>
<evidence type="ECO:0000259" key="3">
    <source>
        <dbReference type="PROSITE" id="PS51668"/>
    </source>
</evidence>
<dbReference type="eggNOG" id="arCOG00761">
    <property type="taxonomic scope" value="Archaea"/>
</dbReference>
<dbReference type="STRING" id="384616.Pisl_1908"/>
<keyword evidence="5" id="KW-1185">Reference proteome</keyword>
<dbReference type="AlphaFoldDB" id="A1RVS3"/>
<dbReference type="InterPro" id="IPR036413">
    <property type="entry name" value="YaeB-like_sf"/>
</dbReference>
<protein>
    <recommendedName>
        <fullName evidence="3">TsaA-like domain-containing protein</fullName>
    </recommendedName>
</protein>
<dbReference type="OrthoDB" id="40408at2157"/>
<dbReference type="Gene3D" id="2.40.30.70">
    <property type="entry name" value="YaeB-like"/>
    <property type="match status" value="1"/>
</dbReference>
<dbReference type="Proteomes" id="UP000002595">
    <property type="component" value="Chromosome"/>
</dbReference>
<dbReference type="GeneID" id="4617131"/>
<dbReference type="SUPFAM" id="SSF118196">
    <property type="entry name" value="YaeB-like"/>
    <property type="match status" value="1"/>
</dbReference>
<evidence type="ECO:0000313" key="5">
    <source>
        <dbReference type="Proteomes" id="UP000002595"/>
    </source>
</evidence>
<dbReference type="Pfam" id="PF01980">
    <property type="entry name" value="TrmO_N"/>
    <property type="match status" value="1"/>
</dbReference>
<dbReference type="InterPro" id="IPR040372">
    <property type="entry name" value="YaeB-like"/>
</dbReference>
<gene>
    <name evidence="4" type="ordered locus">Pisl_1908</name>
</gene>
<dbReference type="NCBIfam" id="TIGR00104">
    <property type="entry name" value="tRNA_TsaA"/>
    <property type="match status" value="1"/>
</dbReference>
<sequence>MYSLTPIGYIRHNYSDEEVKKRRVVEAVVEILPEYEAGLAGIEEYSHIIIIAYLHKFRGRPLVVRPKRVEGAPEVGVFATDSPDRPNPIAVTIARLLKRDGRVLYVDGVDLFNGTPVLDIKGFSPKRCPERVKAPWWAEEPL</sequence>
<proteinExistence type="inferred from homology"/>
<dbReference type="InterPro" id="IPR036414">
    <property type="entry name" value="YaeB_N_sf"/>
</dbReference>
<dbReference type="PANTHER" id="PTHR12818:SF0">
    <property type="entry name" value="TRNA (ADENINE(37)-N6)-METHYLTRANSFERASE"/>
    <property type="match status" value="1"/>
</dbReference>
<dbReference type="RefSeq" id="WP_011763630.1">
    <property type="nucleotide sequence ID" value="NC_008701.1"/>
</dbReference>
<evidence type="ECO:0000256" key="1">
    <source>
        <dbReference type="ARBA" id="ARBA00022691"/>
    </source>
</evidence>
<name>A1RVS3_PYRIL</name>
<accession>A1RVS3</accession>
<dbReference type="PANTHER" id="PTHR12818">
    <property type="entry name" value="TRNA (ADENINE(37)-N6)-METHYLTRANSFERASE"/>
    <property type="match status" value="1"/>
</dbReference>
<feature type="domain" description="TsaA-like" evidence="3">
    <location>
        <begin position="4"/>
        <end position="132"/>
    </location>
</feature>
<dbReference type="PROSITE" id="PS51668">
    <property type="entry name" value="TSAA_2"/>
    <property type="match status" value="1"/>
</dbReference>
<evidence type="ECO:0000256" key="2">
    <source>
        <dbReference type="ARBA" id="ARBA00033753"/>
    </source>
</evidence>
<dbReference type="CDD" id="cd09281">
    <property type="entry name" value="UPF0066"/>
    <property type="match status" value="1"/>
</dbReference>
<keyword evidence="1" id="KW-0949">S-adenosyl-L-methionine</keyword>
<dbReference type="HOGENOM" id="CLU_013458_2_0_2"/>
<evidence type="ECO:0000313" key="4">
    <source>
        <dbReference type="EMBL" id="ABL89055.1"/>
    </source>
</evidence>
<dbReference type="KEGG" id="pis:Pisl_1908"/>
<organism evidence="4 5">
    <name type="scientific">Pyrobaculum islandicum (strain DSM 4184 / JCM 9189 / GEO3)</name>
    <dbReference type="NCBI Taxonomy" id="384616"/>
    <lineage>
        <taxon>Archaea</taxon>
        <taxon>Thermoproteota</taxon>
        <taxon>Thermoprotei</taxon>
        <taxon>Thermoproteales</taxon>
        <taxon>Thermoproteaceae</taxon>
        <taxon>Pyrobaculum</taxon>
    </lineage>
</organism>
<comment type="similarity">
    <text evidence="2">Belongs to the tRNA methyltransferase O family.</text>
</comment>
<reference evidence="4" key="1">
    <citation type="submission" date="2006-12" db="EMBL/GenBank/DDBJ databases">
        <title>Complete sequence of Pyrobaculum islandicum DSM 4184.</title>
        <authorList>
            <person name="Copeland A."/>
            <person name="Lucas S."/>
            <person name="Lapidus A."/>
            <person name="Barry K."/>
            <person name="Detter J.C."/>
            <person name="Glavina del Rio T."/>
            <person name="Dalin E."/>
            <person name="Tice H."/>
            <person name="Pitluck S."/>
            <person name="Meincke L."/>
            <person name="Brettin T."/>
            <person name="Bruce D."/>
            <person name="Han C."/>
            <person name="Tapia R."/>
            <person name="Gilna P."/>
            <person name="Schmutz J."/>
            <person name="Larimer F."/>
            <person name="Land M."/>
            <person name="Hauser L."/>
            <person name="Kyrpides N."/>
            <person name="Mikhailova N."/>
            <person name="Cozen A.E."/>
            <person name="Fitz-Gibbon S.T."/>
            <person name="House C.H."/>
            <person name="Saltikov C."/>
            <person name="Lowe T."/>
            <person name="Richardson P."/>
        </authorList>
    </citation>
    <scope>NUCLEOTIDE SEQUENCE [LARGE SCALE GENOMIC DNA]</scope>
    <source>
        <strain evidence="4">DSM 4184</strain>
    </source>
</reference>
<dbReference type="InterPro" id="IPR023370">
    <property type="entry name" value="TrmO-like_N"/>
</dbReference>